<dbReference type="Gene3D" id="2.60.120.370">
    <property type="entry name" value="YhcH/YjgK/YiaL"/>
    <property type="match status" value="1"/>
</dbReference>
<sequence>MLFGTISKLNQVSYIQPQIQHWIEESLAIAKENHTGKYTLSHPEVFVILMEMKTEQTSVRKAEIHKKYIDVQLMLDGVESLGYTYDLAPELEALDELENDVALFEQASNEQFVTINNGDFVIFYPNEVHRPLCSVGEDKLVRKAVIKIPHYLI</sequence>
<name>A0AAX3U5S0_9VIBR</name>
<gene>
    <name evidence="1" type="ORF">PYE51_06430</name>
</gene>
<dbReference type="EMBL" id="CP118709">
    <property type="protein sequence ID" value="WGK82877.1"/>
    <property type="molecule type" value="Genomic_DNA"/>
</dbReference>
<protein>
    <submittedName>
        <fullName evidence="1">YhcH/YjgK/YiaL family protein</fullName>
    </submittedName>
</protein>
<dbReference type="Proteomes" id="UP001239257">
    <property type="component" value="Chromosome 1"/>
</dbReference>
<reference evidence="1" key="1">
    <citation type="submission" date="2022-02" db="EMBL/GenBank/DDBJ databases">
        <title>Emergence and expansion in Europe of a Vibrio aestuarianus clonal complex pathogenic for oysters.</title>
        <authorList>
            <person name="Mesnil A."/>
            <person name="Travers M.-A."/>
        </authorList>
    </citation>
    <scope>NUCLEOTIDE SEQUENCE</scope>
    <source>
        <strain evidence="1">U29</strain>
    </source>
</reference>
<dbReference type="AlphaFoldDB" id="A0AAX3U5S0"/>
<dbReference type="Pfam" id="PF04074">
    <property type="entry name" value="DUF386"/>
    <property type="match status" value="1"/>
</dbReference>
<accession>A0AAX3U5S0</accession>
<dbReference type="SUPFAM" id="SSF51197">
    <property type="entry name" value="Clavaminate synthase-like"/>
    <property type="match status" value="1"/>
</dbReference>
<organism evidence="1 2">
    <name type="scientific">Vibrio aestuarianus</name>
    <dbReference type="NCBI Taxonomy" id="28171"/>
    <lineage>
        <taxon>Bacteria</taxon>
        <taxon>Pseudomonadati</taxon>
        <taxon>Pseudomonadota</taxon>
        <taxon>Gammaproteobacteria</taxon>
        <taxon>Vibrionales</taxon>
        <taxon>Vibrionaceae</taxon>
        <taxon>Vibrio</taxon>
    </lineage>
</organism>
<dbReference type="PANTHER" id="PTHR34986:SF4">
    <property type="entry name" value="EVOLVED BETA-GALACTOSIDASE SUBUNIT BETA-RELATED"/>
    <property type="match status" value="1"/>
</dbReference>
<dbReference type="GO" id="GO:0005829">
    <property type="term" value="C:cytosol"/>
    <property type="evidence" value="ECO:0007669"/>
    <property type="project" value="TreeGrafter"/>
</dbReference>
<dbReference type="InterPro" id="IPR037012">
    <property type="entry name" value="NanQ/TabA/YiaL_sf"/>
</dbReference>
<dbReference type="PANTHER" id="PTHR34986">
    <property type="entry name" value="EVOLVED BETA-GALACTOSIDASE SUBUNIT BETA"/>
    <property type="match status" value="1"/>
</dbReference>
<proteinExistence type="predicted"/>
<dbReference type="RefSeq" id="WP_261916916.1">
    <property type="nucleotide sequence ID" value="NZ_CP118709.1"/>
</dbReference>
<dbReference type="InterPro" id="IPR004375">
    <property type="entry name" value="NanQ/TabA/YiaL"/>
</dbReference>
<evidence type="ECO:0000313" key="1">
    <source>
        <dbReference type="EMBL" id="WGK82877.1"/>
    </source>
</evidence>
<dbReference type="GO" id="GO:0044010">
    <property type="term" value="P:single-species biofilm formation"/>
    <property type="evidence" value="ECO:0007669"/>
    <property type="project" value="TreeGrafter"/>
</dbReference>
<dbReference type="NCBIfam" id="TIGR00022">
    <property type="entry name" value="YhcH/YjgK/YiaL family protein"/>
    <property type="match status" value="1"/>
</dbReference>
<evidence type="ECO:0000313" key="2">
    <source>
        <dbReference type="Proteomes" id="UP001239257"/>
    </source>
</evidence>